<dbReference type="PANTHER" id="PTHR33695:SF1">
    <property type="entry name" value="LIPOPROTEIN SIGNAL PEPTIDASE"/>
    <property type="match status" value="1"/>
</dbReference>
<dbReference type="HAMAP" id="MF_00161">
    <property type="entry name" value="LspA"/>
    <property type="match status" value="1"/>
</dbReference>
<keyword evidence="3 9" id="KW-0645">Protease</keyword>
<accession>A0A099CW98</accession>
<keyword evidence="8 9" id="KW-0472">Membrane</keyword>
<comment type="pathway">
    <text evidence="9">Protein modification; lipoprotein biosynthesis (signal peptide cleavage).</text>
</comment>
<comment type="similarity">
    <text evidence="1 9 11">Belongs to the peptidase A8 family.</text>
</comment>
<keyword evidence="7 9" id="KW-1133">Transmembrane helix</keyword>
<dbReference type="EMBL" id="JACHET010000001">
    <property type="protein sequence ID" value="MBB6183700.1"/>
    <property type="molecule type" value="Genomic_DNA"/>
</dbReference>
<keyword evidence="14" id="KW-1185">Reference proteome</keyword>
<evidence type="ECO:0000313" key="12">
    <source>
        <dbReference type="EMBL" id="KGI77931.1"/>
    </source>
</evidence>
<sequence length="166" mass="18327">MSKLPKPNALSWLWLTGVVIVLDQLSKLWVRSSILPGQQIPVVSGFWYWTLAFNKGAAFSFLADGSGWQRWFFTVLALAISTGLAVWMARTPRRDWRTALPLALIIGGALGNLVDRLHAGQVTDFVLLYFGRWAYPAFNLADSSIFVGAVLLIGFGMFGGPAHRSK</sequence>
<dbReference type="UniPathway" id="UPA00665"/>
<dbReference type="PROSITE" id="PS00855">
    <property type="entry name" value="SPASE_II"/>
    <property type="match status" value="1"/>
</dbReference>
<feature type="transmembrane region" description="Helical" evidence="9">
    <location>
        <begin position="134"/>
        <end position="158"/>
    </location>
</feature>
<dbReference type="GO" id="GO:0004190">
    <property type="term" value="F:aspartic-type endopeptidase activity"/>
    <property type="evidence" value="ECO:0007669"/>
    <property type="project" value="UniProtKB-UniRule"/>
</dbReference>
<organism evidence="12 14">
    <name type="scientific">Oleiagrimonas soli</name>
    <dbReference type="NCBI Taxonomy" id="1543381"/>
    <lineage>
        <taxon>Bacteria</taxon>
        <taxon>Pseudomonadati</taxon>
        <taxon>Pseudomonadota</taxon>
        <taxon>Gammaproteobacteria</taxon>
        <taxon>Lysobacterales</taxon>
        <taxon>Rhodanobacteraceae</taxon>
        <taxon>Oleiagrimonas</taxon>
    </lineage>
</organism>
<evidence type="ECO:0000256" key="7">
    <source>
        <dbReference type="ARBA" id="ARBA00022989"/>
    </source>
</evidence>
<evidence type="ECO:0000256" key="9">
    <source>
        <dbReference type="HAMAP-Rule" id="MF_00161"/>
    </source>
</evidence>
<comment type="subcellular location">
    <subcellularLocation>
        <location evidence="9">Cell membrane</location>
        <topology evidence="9">Multi-pass membrane protein</topology>
    </subcellularLocation>
</comment>
<evidence type="ECO:0000256" key="2">
    <source>
        <dbReference type="ARBA" id="ARBA00022475"/>
    </source>
</evidence>
<comment type="caution">
    <text evidence="9">Lacks conserved residue(s) required for the propagation of feature annotation.</text>
</comment>
<feature type="transmembrane region" description="Helical" evidence="9">
    <location>
        <begin position="96"/>
        <end position="114"/>
    </location>
</feature>
<keyword evidence="2 9" id="KW-1003">Cell membrane</keyword>
<dbReference type="HOGENOM" id="CLU_083252_4_0_6"/>
<gene>
    <name evidence="9" type="primary">lspA</name>
    <name evidence="13" type="ORF">HNQ86_001045</name>
    <name evidence="12" type="ORF">LF63_0105915</name>
</gene>
<dbReference type="PRINTS" id="PR00781">
    <property type="entry name" value="LIPOSIGPTASE"/>
</dbReference>
<dbReference type="OrthoDB" id="9810259at2"/>
<comment type="function">
    <text evidence="9 10">This protein specifically catalyzes the removal of signal peptides from prolipoproteins.</text>
</comment>
<keyword evidence="5 9" id="KW-0064">Aspartyl protease</keyword>
<evidence type="ECO:0000256" key="6">
    <source>
        <dbReference type="ARBA" id="ARBA00022801"/>
    </source>
</evidence>
<dbReference type="EMBL" id="JROI01000010">
    <property type="protein sequence ID" value="KGI77931.1"/>
    <property type="molecule type" value="Genomic_DNA"/>
</dbReference>
<feature type="transmembrane region" description="Helical" evidence="9">
    <location>
        <begin position="68"/>
        <end position="89"/>
    </location>
</feature>
<keyword evidence="6 9" id="KW-0378">Hydrolase</keyword>
<dbReference type="GO" id="GO:0005886">
    <property type="term" value="C:plasma membrane"/>
    <property type="evidence" value="ECO:0007669"/>
    <property type="project" value="UniProtKB-SubCell"/>
</dbReference>
<dbReference type="NCBIfam" id="TIGR00077">
    <property type="entry name" value="lspA"/>
    <property type="match status" value="1"/>
</dbReference>
<evidence type="ECO:0000256" key="10">
    <source>
        <dbReference type="RuleBase" id="RU000594"/>
    </source>
</evidence>
<evidence type="ECO:0000256" key="5">
    <source>
        <dbReference type="ARBA" id="ARBA00022750"/>
    </source>
</evidence>
<evidence type="ECO:0000256" key="4">
    <source>
        <dbReference type="ARBA" id="ARBA00022692"/>
    </source>
</evidence>
<keyword evidence="4 9" id="KW-0812">Transmembrane</keyword>
<feature type="active site" evidence="9">
    <location>
        <position position="124"/>
    </location>
</feature>
<proteinExistence type="inferred from homology"/>
<evidence type="ECO:0000256" key="3">
    <source>
        <dbReference type="ARBA" id="ARBA00022670"/>
    </source>
</evidence>
<dbReference type="AlphaFoldDB" id="A0A099CW98"/>
<dbReference type="GO" id="GO:0006508">
    <property type="term" value="P:proteolysis"/>
    <property type="evidence" value="ECO:0007669"/>
    <property type="project" value="UniProtKB-KW"/>
</dbReference>
<evidence type="ECO:0000313" key="15">
    <source>
        <dbReference type="Proteomes" id="UP000560000"/>
    </source>
</evidence>
<evidence type="ECO:0000256" key="11">
    <source>
        <dbReference type="RuleBase" id="RU004181"/>
    </source>
</evidence>
<evidence type="ECO:0000313" key="13">
    <source>
        <dbReference type="EMBL" id="MBB6183700.1"/>
    </source>
</evidence>
<evidence type="ECO:0000256" key="8">
    <source>
        <dbReference type="ARBA" id="ARBA00023136"/>
    </source>
</evidence>
<dbReference type="EC" id="3.4.23.36" evidence="9"/>
<comment type="catalytic activity">
    <reaction evidence="9 10">
        <text>Release of signal peptides from bacterial membrane prolipoproteins. Hydrolyzes -Xaa-Yaa-Zaa-|-(S,diacylglyceryl)Cys-, in which Xaa is hydrophobic (preferably Leu), and Yaa (Ala or Ser) and Zaa (Gly or Ala) have small, neutral side chains.</text>
        <dbReference type="EC" id="3.4.23.36"/>
    </reaction>
</comment>
<dbReference type="STRING" id="1543381.LF63_0105915"/>
<dbReference type="PANTHER" id="PTHR33695">
    <property type="entry name" value="LIPOPROTEIN SIGNAL PEPTIDASE"/>
    <property type="match status" value="1"/>
</dbReference>
<comment type="caution">
    <text evidence="12">The sequence shown here is derived from an EMBL/GenBank/DDBJ whole genome shotgun (WGS) entry which is preliminary data.</text>
</comment>
<dbReference type="Proteomes" id="UP000560000">
    <property type="component" value="Unassembled WGS sequence"/>
</dbReference>
<dbReference type="Pfam" id="PF01252">
    <property type="entry name" value="Peptidase_A8"/>
    <property type="match status" value="1"/>
</dbReference>
<evidence type="ECO:0000256" key="1">
    <source>
        <dbReference type="ARBA" id="ARBA00006139"/>
    </source>
</evidence>
<reference evidence="13 15" key="2">
    <citation type="submission" date="2020-08" db="EMBL/GenBank/DDBJ databases">
        <title>Genomic Encyclopedia of Type Strains, Phase IV (KMG-IV): sequencing the most valuable type-strain genomes for metagenomic binning, comparative biology and taxonomic classification.</title>
        <authorList>
            <person name="Goeker M."/>
        </authorList>
    </citation>
    <scope>NUCLEOTIDE SEQUENCE [LARGE SCALE GENOMIC DNA]</scope>
    <source>
        <strain evidence="13 15">DSM 107085</strain>
    </source>
</reference>
<reference evidence="12 14" key="1">
    <citation type="submission" date="2014-09" db="EMBL/GenBank/DDBJ databases">
        <title>Xanthomonadaceae 3.5X direct submission.</title>
        <authorList>
            <person name="Fang T."/>
            <person name="Wang H."/>
        </authorList>
    </citation>
    <scope>NUCLEOTIDE SEQUENCE [LARGE SCALE GENOMIC DNA]</scope>
    <source>
        <strain evidence="12 14">3.5X</strain>
    </source>
</reference>
<dbReference type="Proteomes" id="UP000029708">
    <property type="component" value="Unassembled WGS sequence"/>
</dbReference>
<evidence type="ECO:0000313" key="14">
    <source>
        <dbReference type="Proteomes" id="UP000029708"/>
    </source>
</evidence>
<protein>
    <recommendedName>
        <fullName evidence="9">Lipoprotein signal peptidase</fullName>
        <ecNumber evidence="9">3.4.23.36</ecNumber>
    </recommendedName>
    <alternativeName>
        <fullName evidence="9">Prolipoprotein signal peptidase</fullName>
    </alternativeName>
    <alternativeName>
        <fullName evidence="9">Signal peptidase II</fullName>
        <shortName evidence="9">SPase II</shortName>
    </alternativeName>
</protein>
<dbReference type="InterPro" id="IPR001872">
    <property type="entry name" value="Peptidase_A8"/>
</dbReference>
<name>A0A099CW98_9GAMM</name>
<dbReference type="RefSeq" id="WP_043100308.1">
    <property type="nucleotide sequence ID" value="NZ_JACHET010000001.1"/>
</dbReference>
<feature type="active site" evidence="9">
    <location>
        <position position="142"/>
    </location>
</feature>